<dbReference type="RefSeq" id="WP_115483269.1">
    <property type="nucleotide sequence ID" value="NZ_QRCT01000050.1"/>
</dbReference>
<name>A0A371ARA2_9FIRM</name>
<dbReference type="GO" id="GO:0047355">
    <property type="term" value="F:CDP-glycerol glycerophosphotransferase activity"/>
    <property type="evidence" value="ECO:0007669"/>
    <property type="project" value="InterPro"/>
</dbReference>
<dbReference type="OrthoDB" id="9807097at2"/>
<dbReference type="AlphaFoldDB" id="A0A371ARA2"/>
<dbReference type="InterPro" id="IPR007554">
    <property type="entry name" value="Glycerophosphate_synth"/>
</dbReference>
<organism evidence="1 2">
    <name type="scientific">Anaerosacchariphilus polymeriproducens</name>
    <dbReference type="NCBI Taxonomy" id="1812858"/>
    <lineage>
        <taxon>Bacteria</taxon>
        <taxon>Bacillati</taxon>
        <taxon>Bacillota</taxon>
        <taxon>Clostridia</taxon>
        <taxon>Lachnospirales</taxon>
        <taxon>Lachnospiraceae</taxon>
        <taxon>Anaerosacchariphilus</taxon>
    </lineage>
</organism>
<sequence>MLKKETNVNSNPSEDWIEIVSTDVKENQLHITMTEPIQENLTQVRVGFCVSNNDMLWSRQLTKGERESGLIVLNLNDIDLSEDFKHNIRMLICLQVQQQDKNPEIIYLKNINFIKNNPIQKSDKYNKTAFYGEAILLDEEENSKVIMPYYDYPNGDLKLSIVDRMEAMREKLAARLKKLKIKGSHLTLEADLELCGFQIKDVYLRYRSKVEKQIESMDYTVNEQGEDKIKLSASIDLSQIKFVQLYWDAYILIEKDGVRHEIKIKHKEKKLRLKFFLFDTSYYTEDGHVVFPYFARDGGLVLHYREKSKYDGWNTRIKEGMVLFIYYLLKPYWKRRNIWLVFEKFSVMAQDNGYYFFQYCMEQLPEKEKKNIFYVIDKEAPDYENVKQYGKQVLPFMSFKHCLYYKAAKLFISSDTKNHGYAWRSKFSFLKSTVRNTKIAFLQHGVTAFKRVHPLFGKNGSSPMTYFIATSEYEKNIIHNNFDYDPENIPVTGFARWDVLENKANPNDKQILLMPTWRSWIEEVEDEVFVQSDYFKNYTDLLNNQKLMNSLKKNKIRLVFYIHPKFRDYMENFKVNNPNVTLIPFGQEPLNELMMKCSLLITDYSSVAWDVYYLEKPVVFYQFDYEKYEITHGSYMDMTKELFGERVTKADELIQVLNDYIENNFKEKDKYREMRDSFFAYRDNYNSKRIYEYLKRKVL</sequence>
<dbReference type="InterPro" id="IPR051612">
    <property type="entry name" value="Teichoic_Acid_Biosynth"/>
</dbReference>
<accession>A0A371ARA2</accession>
<dbReference type="Pfam" id="PF04464">
    <property type="entry name" value="Glyphos_transf"/>
    <property type="match status" value="1"/>
</dbReference>
<dbReference type="SUPFAM" id="SSF53756">
    <property type="entry name" value="UDP-Glycosyltransferase/glycogen phosphorylase"/>
    <property type="match status" value="1"/>
</dbReference>
<reference evidence="1 2" key="1">
    <citation type="submission" date="2018-07" db="EMBL/GenBank/DDBJ databases">
        <title>Anaerosacharophilus polymeroproducens gen. nov. sp. nov., an anaerobic bacterium isolated from salt field.</title>
        <authorList>
            <person name="Kim W."/>
            <person name="Yang S.-H."/>
            <person name="Oh J."/>
            <person name="Lee J.-H."/>
            <person name="Kwon K.K."/>
        </authorList>
    </citation>
    <scope>NUCLEOTIDE SEQUENCE [LARGE SCALE GENOMIC DNA]</scope>
    <source>
        <strain evidence="1 2">MCWD5</strain>
    </source>
</reference>
<dbReference type="PANTHER" id="PTHR37316">
    <property type="entry name" value="TEICHOIC ACID GLYCEROL-PHOSPHATE PRIMASE"/>
    <property type="match status" value="1"/>
</dbReference>
<evidence type="ECO:0000313" key="1">
    <source>
        <dbReference type="EMBL" id="RDU22099.1"/>
    </source>
</evidence>
<keyword evidence="2" id="KW-1185">Reference proteome</keyword>
<gene>
    <name evidence="1" type="ORF">DWV06_16350</name>
</gene>
<comment type="caution">
    <text evidence="1">The sequence shown here is derived from an EMBL/GenBank/DDBJ whole genome shotgun (WGS) entry which is preliminary data.</text>
</comment>
<proteinExistence type="predicted"/>
<dbReference type="Proteomes" id="UP000255036">
    <property type="component" value="Unassembled WGS sequence"/>
</dbReference>
<protein>
    <submittedName>
        <fullName evidence="1">Teichoic acid biosynthesis protein TagF</fullName>
    </submittedName>
</protein>
<dbReference type="Gene3D" id="3.40.50.12580">
    <property type="match status" value="1"/>
</dbReference>
<dbReference type="PANTHER" id="PTHR37316:SF3">
    <property type="entry name" value="TEICHOIC ACID GLYCEROL-PHOSPHATE TRANSFERASE"/>
    <property type="match status" value="1"/>
</dbReference>
<evidence type="ECO:0000313" key="2">
    <source>
        <dbReference type="Proteomes" id="UP000255036"/>
    </source>
</evidence>
<dbReference type="EMBL" id="QRCT01000050">
    <property type="protein sequence ID" value="RDU22099.1"/>
    <property type="molecule type" value="Genomic_DNA"/>
</dbReference>
<dbReference type="GO" id="GO:0016020">
    <property type="term" value="C:membrane"/>
    <property type="evidence" value="ECO:0007669"/>
    <property type="project" value="InterPro"/>
</dbReference>
<dbReference type="InterPro" id="IPR043148">
    <property type="entry name" value="TagF_C"/>
</dbReference>